<dbReference type="InterPro" id="IPR039365">
    <property type="entry name" value="IS701-like"/>
</dbReference>
<dbReference type="Proteomes" id="UP000440096">
    <property type="component" value="Unassembled WGS sequence"/>
</dbReference>
<dbReference type="AlphaFoldDB" id="A0A6N7Z6B4"/>
<dbReference type="PANTHER" id="PTHR33627:SF1">
    <property type="entry name" value="TRANSPOSASE"/>
    <property type="match status" value="1"/>
</dbReference>
<name>A0A6N7Z6B4_9PSEU</name>
<evidence type="ECO:0000259" key="1">
    <source>
        <dbReference type="Pfam" id="PF13546"/>
    </source>
</evidence>
<evidence type="ECO:0000313" key="3">
    <source>
        <dbReference type="Proteomes" id="UP000440096"/>
    </source>
</evidence>
<dbReference type="NCBIfam" id="NF033540">
    <property type="entry name" value="transpos_IS701"/>
    <property type="match status" value="1"/>
</dbReference>
<organism evidence="2 3">
    <name type="scientific">Amycolatopsis pithecellobii</name>
    <dbReference type="NCBI Taxonomy" id="664692"/>
    <lineage>
        <taxon>Bacteria</taxon>
        <taxon>Bacillati</taxon>
        <taxon>Actinomycetota</taxon>
        <taxon>Actinomycetes</taxon>
        <taxon>Pseudonocardiales</taxon>
        <taxon>Pseudonocardiaceae</taxon>
        <taxon>Amycolatopsis</taxon>
    </lineage>
</organism>
<dbReference type="Pfam" id="PF13546">
    <property type="entry name" value="DDE_5"/>
    <property type="match status" value="1"/>
</dbReference>
<dbReference type="PANTHER" id="PTHR33627">
    <property type="entry name" value="TRANSPOSASE"/>
    <property type="match status" value="1"/>
</dbReference>
<keyword evidence="3" id="KW-1185">Reference proteome</keyword>
<proteinExistence type="predicted"/>
<dbReference type="InterPro" id="IPR038721">
    <property type="entry name" value="IS701-like_DDE_dom"/>
</dbReference>
<gene>
    <name evidence="2" type="ORF">GKO32_26060</name>
</gene>
<sequence length="374" mass="41672">MVTGWSARFAEFAGRFATRFSRVEPRRQMVSYLRGLLAEVERKNGWTLAEMAGEAGPQGMQRLLNFYAWDADGVRDDVRGAVVEVLGDAERGVLIADETGFVKKGIKSAGVARQYSGTAGRIENSQIGVFLAYASDRGRALIDRELYLPKDWIADRDRCAAAGIPDDVGFATKPELAQRMVERALAANIPFAWFTADEAYGQVGRLRLWLEAQDIAHVLAVPKSQMVISMDLRQRRAHAVIAEIDPAIWQRLSCGDGAHGQRIYDWAAVDIRPLRCPEAGHWLLARRSISDPTEISYYICFGPAETDLPELVRVAGSRWAIEESFQTAKNETGLDHYQARRYEAWYRHITLSMAAAAFLVITRDAAKKGAPRPA</sequence>
<protein>
    <submittedName>
        <fullName evidence="2">IS701 family transposase</fullName>
    </submittedName>
</protein>
<dbReference type="EMBL" id="WMBA01000048">
    <property type="protein sequence ID" value="MTD57409.1"/>
    <property type="molecule type" value="Genomic_DNA"/>
</dbReference>
<evidence type="ECO:0000313" key="2">
    <source>
        <dbReference type="EMBL" id="MTD57409.1"/>
    </source>
</evidence>
<comment type="caution">
    <text evidence="2">The sequence shown here is derived from an EMBL/GenBank/DDBJ whole genome shotgun (WGS) entry which is preliminary data.</text>
</comment>
<accession>A0A6N7Z6B4</accession>
<feature type="domain" description="Transposase IS701-like DDE" evidence="1">
    <location>
        <begin position="16"/>
        <end position="230"/>
    </location>
</feature>
<dbReference type="InterPro" id="IPR012337">
    <property type="entry name" value="RNaseH-like_sf"/>
</dbReference>
<dbReference type="SUPFAM" id="SSF53098">
    <property type="entry name" value="Ribonuclease H-like"/>
    <property type="match status" value="1"/>
</dbReference>
<reference evidence="2 3" key="1">
    <citation type="submission" date="2019-11" db="EMBL/GenBank/DDBJ databases">
        <title>Draft genome of Amycolatopsis RM579.</title>
        <authorList>
            <person name="Duangmal K."/>
            <person name="Mingma R."/>
        </authorList>
    </citation>
    <scope>NUCLEOTIDE SEQUENCE [LARGE SCALE GENOMIC DNA]</scope>
    <source>
        <strain evidence="2 3">RM579</strain>
    </source>
</reference>
<dbReference type="OrthoDB" id="4954307at2"/>